<evidence type="ECO:0000256" key="8">
    <source>
        <dbReference type="ARBA" id="ARBA00022989"/>
    </source>
</evidence>
<evidence type="ECO:0000256" key="4">
    <source>
        <dbReference type="ARBA" id="ARBA00022475"/>
    </source>
</evidence>
<dbReference type="GO" id="GO:0015986">
    <property type="term" value="P:proton motive force-driven ATP synthesis"/>
    <property type="evidence" value="ECO:0007669"/>
    <property type="project" value="InterPro"/>
</dbReference>
<dbReference type="GO" id="GO:0033177">
    <property type="term" value="C:proton-transporting two-sector ATPase complex, proton-transporting domain"/>
    <property type="evidence" value="ECO:0007669"/>
    <property type="project" value="InterPro"/>
</dbReference>
<dbReference type="FunFam" id="1.20.20.10:FF:000002">
    <property type="entry name" value="ATP synthase subunit c"/>
    <property type="match status" value="1"/>
</dbReference>
<sequence>MNLTLFLLQEVAVDYGPFAAIGAGLAAIGAGIAVGIVGGSTVESIARQPEMQGKLLATAIILIAFAEAVALFAIVLALII</sequence>
<dbReference type="GO" id="GO:0008289">
    <property type="term" value="F:lipid binding"/>
    <property type="evidence" value="ECO:0007669"/>
    <property type="project" value="UniProtKB-KW"/>
</dbReference>
<evidence type="ECO:0000256" key="7">
    <source>
        <dbReference type="ARBA" id="ARBA00022781"/>
    </source>
</evidence>
<dbReference type="GO" id="GO:0005886">
    <property type="term" value="C:plasma membrane"/>
    <property type="evidence" value="ECO:0007669"/>
    <property type="project" value="UniProtKB-SubCell"/>
</dbReference>
<dbReference type="InterPro" id="IPR002379">
    <property type="entry name" value="ATPase_proteolipid_c-like_dom"/>
</dbReference>
<keyword evidence="6 14" id="KW-0812">Transmembrane</keyword>
<evidence type="ECO:0000259" key="15">
    <source>
        <dbReference type="Pfam" id="PF00137"/>
    </source>
</evidence>
<evidence type="ECO:0000256" key="13">
    <source>
        <dbReference type="ARBA" id="ARBA00025198"/>
    </source>
</evidence>
<keyword evidence="10" id="KW-0446">Lipid-binding</keyword>
<dbReference type="Gene3D" id="1.20.20.10">
    <property type="entry name" value="F1F0 ATP synthase subunit C"/>
    <property type="match status" value="1"/>
</dbReference>
<protein>
    <recommendedName>
        <fullName evidence="15">V-ATPase proteolipid subunit C-like domain-containing protein</fullName>
    </recommendedName>
</protein>
<evidence type="ECO:0000256" key="10">
    <source>
        <dbReference type="ARBA" id="ARBA00023121"/>
    </source>
</evidence>
<dbReference type="HAMAP" id="MF_01396">
    <property type="entry name" value="ATP_synth_c_bact"/>
    <property type="match status" value="1"/>
</dbReference>
<keyword evidence="4" id="KW-1003">Cell membrane</keyword>
<feature type="domain" description="V-ATPase proteolipid subunit C-like" evidence="15">
    <location>
        <begin position="19"/>
        <end position="80"/>
    </location>
</feature>
<evidence type="ECO:0000256" key="5">
    <source>
        <dbReference type="ARBA" id="ARBA00022547"/>
    </source>
</evidence>
<dbReference type="PANTHER" id="PTHR10031:SF0">
    <property type="entry name" value="ATPASE PROTEIN 9"/>
    <property type="match status" value="1"/>
</dbReference>
<dbReference type="PANTHER" id="PTHR10031">
    <property type="entry name" value="ATP SYNTHASE LIPID-BINDING PROTEIN, MITOCHONDRIAL"/>
    <property type="match status" value="1"/>
</dbReference>
<dbReference type="InterPro" id="IPR000454">
    <property type="entry name" value="ATP_synth_F0_csu"/>
</dbReference>
<dbReference type="NCBIfam" id="TIGR01260">
    <property type="entry name" value="ATP_synt_c"/>
    <property type="match status" value="1"/>
</dbReference>
<dbReference type="AlphaFoldDB" id="A0A381XCV8"/>
<keyword evidence="11 14" id="KW-0472">Membrane</keyword>
<comment type="function">
    <text evidence="13">F(1)F(0) ATP synthase produces ATP from ADP in the presence of a proton or sodium gradient. F-type ATPases consist of two structural domains, F(1) containing the extramembraneous catalytic core and F(0) containing the membrane proton channel, linked together by a central stalk and a peripheral stalk. During catalysis, ATP synthesis in the catalytic domain of F(1) is coupled via a rotary mechanism of the central stalk subunits to proton translocation.</text>
</comment>
<organism evidence="16">
    <name type="scientific">marine metagenome</name>
    <dbReference type="NCBI Taxonomy" id="408172"/>
    <lineage>
        <taxon>unclassified sequences</taxon>
        <taxon>metagenomes</taxon>
        <taxon>ecological metagenomes</taxon>
    </lineage>
</organism>
<comment type="similarity">
    <text evidence="2">Belongs to the ATPase C chain family.</text>
</comment>
<evidence type="ECO:0000256" key="12">
    <source>
        <dbReference type="ARBA" id="ARBA00023310"/>
    </source>
</evidence>
<keyword evidence="8 14" id="KW-1133">Transmembrane helix</keyword>
<keyword evidence="7" id="KW-0375">Hydrogen ion transport</keyword>
<dbReference type="PRINTS" id="PR00124">
    <property type="entry name" value="ATPASEC"/>
</dbReference>
<gene>
    <name evidence="16" type="ORF">METZ01_LOCUS115256</name>
</gene>
<name>A0A381XCV8_9ZZZZ</name>
<evidence type="ECO:0000256" key="3">
    <source>
        <dbReference type="ARBA" id="ARBA00022448"/>
    </source>
</evidence>
<dbReference type="CDD" id="cd18121">
    <property type="entry name" value="ATP-synt_Fo_c"/>
    <property type="match status" value="1"/>
</dbReference>
<feature type="transmembrane region" description="Helical" evidence="14">
    <location>
        <begin position="55"/>
        <end position="79"/>
    </location>
</feature>
<evidence type="ECO:0000256" key="6">
    <source>
        <dbReference type="ARBA" id="ARBA00022692"/>
    </source>
</evidence>
<feature type="transmembrane region" description="Helical" evidence="14">
    <location>
        <begin position="20"/>
        <end position="43"/>
    </location>
</feature>
<keyword evidence="9" id="KW-0406">Ion transport</keyword>
<dbReference type="EMBL" id="UINC01014663">
    <property type="protein sequence ID" value="SVA62402.1"/>
    <property type="molecule type" value="Genomic_DNA"/>
</dbReference>
<dbReference type="PROSITE" id="PS00605">
    <property type="entry name" value="ATPASE_C"/>
    <property type="match status" value="1"/>
</dbReference>
<keyword evidence="12" id="KW-0066">ATP synthesis</keyword>
<proteinExistence type="inferred from homology"/>
<dbReference type="SUPFAM" id="SSF81333">
    <property type="entry name" value="F1F0 ATP synthase subunit C"/>
    <property type="match status" value="1"/>
</dbReference>
<dbReference type="Pfam" id="PF00137">
    <property type="entry name" value="ATP-synt_C"/>
    <property type="match status" value="1"/>
</dbReference>
<evidence type="ECO:0000313" key="16">
    <source>
        <dbReference type="EMBL" id="SVA62402.1"/>
    </source>
</evidence>
<evidence type="ECO:0000256" key="2">
    <source>
        <dbReference type="ARBA" id="ARBA00006704"/>
    </source>
</evidence>
<dbReference type="GO" id="GO:0045259">
    <property type="term" value="C:proton-transporting ATP synthase complex"/>
    <property type="evidence" value="ECO:0007669"/>
    <property type="project" value="UniProtKB-KW"/>
</dbReference>
<evidence type="ECO:0000256" key="1">
    <source>
        <dbReference type="ARBA" id="ARBA00004651"/>
    </source>
</evidence>
<dbReference type="InterPro" id="IPR035921">
    <property type="entry name" value="F/V-ATP_Csub_sf"/>
</dbReference>
<reference evidence="16" key="1">
    <citation type="submission" date="2018-05" db="EMBL/GenBank/DDBJ databases">
        <authorList>
            <person name="Lanie J.A."/>
            <person name="Ng W.-L."/>
            <person name="Kazmierczak K.M."/>
            <person name="Andrzejewski T.M."/>
            <person name="Davidsen T.M."/>
            <person name="Wayne K.J."/>
            <person name="Tettelin H."/>
            <person name="Glass J.I."/>
            <person name="Rusch D."/>
            <person name="Podicherti R."/>
            <person name="Tsui H.-C.T."/>
            <person name="Winkler M.E."/>
        </authorList>
    </citation>
    <scope>NUCLEOTIDE SEQUENCE</scope>
</reference>
<evidence type="ECO:0000256" key="9">
    <source>
        <dbReference type="ARBA" id="ARBA00023065"/>
    </source>
</evidence>
<evidence type="ECO:0000256" key="14">
    <source>
        <dbReference type="SAM" id="Phobius"/>
    </source>
</evidence>
<keyword evidence="3" id="KW-0813">Transport</keyword>
<evidence type="ECO:0000256" key="11">
    <source>
        <dbReference type="ARBA" id="ARBA00023136"/>
    </source>
</evidence>
<dbReference type="InterPro" id="IPR020537">
    <property type="entry name" value="ATP_synth_F0_csu_DDCD_BS"/>
</dbReference>
<dbReference type="InterPro" id="IPR038662">
    <property type="entry name" value="ATP_synth_F0_csu_sf"/>
</dbReference>
<keyword evidence="5" id="KW-0138">CF(0)</keyword>
<accession>A0A381XCV8</accession>
<dbReference type="GO" id="GO:0015078">
    <property type="term" value="F:proton transmembrane transporter activity"/>
    <property type="evidence" value="ECO:0007669"/>
    <property type="project" value="InterPro"/>
</dbReference>
<comment type="subcellular location">
    <subcellularLocation>
        <location evidence="1">Cell membrane</location>
        <topology evidence="1">Multi-pass membrane protein</topology>
    </subcellularLocation>
</comment>
<dbReference type="InterPro" id="IPR005953">
    <property type="entry name" value="ATP_synth_csu_bac/chlpt"/>
</dbReference>